<dbReference type="Pfam" id="PF03234">
    <property type="entry name" value="CDC37_N"/>
    <property type="match status" value="1"/>
</dbReference>
<dbReference type="AlphaFoldDB" id="A0A1W0WRN7"/>
<evidence type="ECO:0000313" key="12">
    <source>
        <dbReference type="Proteomes" id="UP000192578"/>
    </source>
</evidence>
<dbReference type="GO" id="GO:0005737">
    <property type="term" value="C:cytoplasm"/>
    <property type="evidence" value="ECO:0007669"/>
    <property type="project" value="UniProtKB-SubCell"/>
</dbReference>
<evidence type="ECO:0000256" key="2">
    <source>
        <dbReference type="ARBA" id="ARBA00006222"/>
    </source>
</evidence>
<keyword evidence="3" id="KW-0963">Cytoplasm</keyword>
<dbReference type="Pfam" id="PF08565">
    <property type="entry name" value="CDC37_M"/>
    <property type="match status" value="1"/>
</dbReference>
<dbReference type="PANTHER" id="PTHR12800">
    <property type="entry name" value="CDC37-RELATED"/>
    <property type="match status" value="1"/>
</dbReference>
<dbReference type="PANTHER" id="PTHR12800:SF4">
    <property type="entry name" value="HSP90 CO-CHAPERONE CDC37"/>
    <property type="match status" value="1"/>
</dbReference>
<dbReference type="InterPro" id="IPR004918">
    <property type="entry name" value="Cdc37"/>
</dbReference>
<dbReference type="GO" id="GO:0051087">
    <property type="term" value="F:protein-folding chaperone binding"/>
    <property type="evidence" value="ECO:0007669"/>
    <property type="project" value="TreeGrafter"/>
</dbReference>
<dbReference type="SMART" id="SM01071">
    <property type="entry name" value="CDC37_N"/>
    <property type="match status" value="1"/>
</dbReference>
<proteinExistence type="inferred from homology"/>
<dbReference type="InterPro" id="IPR038189">
    <property type="entry name" value="Cdc37_Hsp90-bd_sf"/>
</dbReference>
<dbReference type="SMART" id="SM01070">
    <property type="entry name" value="CDC37_M"/>
    <property type="match status" value="1"/>
</dbReference>
<dbReference type="InterPro" id="IPR013874">
    <property type="entry name" value="Cdc37_Hsp90-bd"/>
</dbReference>
<feature type="coiled-coil region" evidence="6">
    <location>
        <begin position="261"/>
        <end position="288"/>
    </location>
</feature>
<keyword evidence="4" id="KW-0143">Chaperone</keyword>
<evidence type="ECO:0000256" key="4">
    <source>
        <dbReference type="ARBA" id="ARBA00023186"/>
    </source>
</evidence>
<dbReference type="GO" id="GO:0006457">
    <property type="term" value="P:protein folding"/>
    <property type="evidence" value="ECO:0007669"/>
    <property type="project" value="TreeGrafter"/>
</dbReference>
<dbReference type="InterPro" id="IPR013855">
    <property type="entry name" value="Cdc37_N_dom"/>
</dbReference>
<protein>
    <recommendedName>
        <fullName evidence="5">Hsp90 chaperone protein kinase-targeting subunit</fullName>
    </recommendedName>
</protein>
<dbReference type="GO" id="GO:0050821">
    <property type="term" value="P:protein stabilization"/>
    <property type="evidence" value="ECO:0007669"/>
    <property type="project" value="TreeGrafter"/>
</dbReference>
<dbReference type="GO" id="GO:0051082">
    <property type="term" value="F:unfolded protein binding"/>
    <property type="evidence" value="ECO:0007669"/>
    <property type="project" value="TreeGrafter"/>
</dbReference>
<reference evidence="12" key="1">
    <citation type="submission" date="2017-01" db="EMBL/GenBank/DDBJ databases">
        <title>Comparative genomics of anhydrobiosis in the tardigrade Hypsibius dujardini.</title>
        <authorList>
            <person name="Yoshida Y."/>
            <person name="Koutsovoulos G."/>
            <person name="Laetsch D."/>
            <person name="Stevens L."/>
            <person name="Kumar S."/>
            <person name="Horikawa D."/>
            <person name="Ishino K."/>
            <person name="Komine S."/>
            <person name="Tomita M."/>
            <person name="Blaxter M."/>
            <person name="Arakawa K."/>
        </authorList>
    </citation>
    <scope>NUCLEOTIDE SEQUENCE [LARGE SCALE GENOMIC DNA]</scope>
    <source>
        <strain evidence="12">Z151</strain>
    </source>
</reference>
<gene>
    <name evidence="11" type="ORF">BV898_08138</name>
</gene>
<evidence type="ECO:0000256" key="3">
    <source>
        <dbReference type="ARBA" id="ARBA00022490"/>
    </source>
</evidence>
<dbReference type="GO" id="GO:0019901">
    <property type="term" value="F:protein kinase binding"/>
    <property type="evidence" value="ECO:0007669"/>
    <property type="project" value="InterPro"/>
</dbReference>
<dbReference type="InterPro" id="IPR013873">
    <property type="entry name" value="Cdc37_C"/>
</dbReference>
<feature type="region of interest" description="Disordered" evidence="7">
    <location>
        <begin position="341"/>
        <end position="366"/>
    </location>
</feature>
<dbReference type="Proteomes" id="UP000192578">
    <property type="component" value="Unassembled WGS sequence"/>
</dbReference>
<dbReference type="OrthoDB" id="440202at2759"/>
<comment type="caution">
    <text evidence="11">The sequence shown here is derived from an EMBL/GenBank/DDBJ whole genome shotgun (WGS) entry which is preliminary data.</text>
</comment>
<keyword evidence="6" id="KW-0175">Coiled coil</keyword>
<dbReference type="Pfam" id="PF08564">
    <property type="entry name" value="CDC37_C"/>
    <property type="match status" value="1"/>
</dbReference>
<feature type="compositionally biased region" description="Acidic residues" evidence="7">
    <location>
        <begin position="348"/>
        <end position="357"/>
    </location>
</feature>
<accession>A0A1W0WRN7</accession>
<evidence type="ECO:0000259" key="10">
    <source>
        <dbReference type="SMART" id="SM01071"/>
    </source>
</evidence>
<feature type="domain" description="Cdc37 C-terminal" evidence="8">
    <location>
        <begin position="286"/>
        <end position="356"/>
    </location>
</feature>
<dbReference type="GO" id="GO:0031072">
    <property type="term" value="F:heat shock protein binding"/>
    <property type="evidence" value="ECO:0007669"/>
    <property type="project" value="TreeGrafter"/>
</dbReference>
<keyword evidence="12" id="KW-1185">Reference proteome</keyword>
<dbReference type="Gene3D" id="1.20.58.610">
    <property type="entry name" value="Cdc37, Hsp90 binding domain"/>
    <property type="match status" value="1"/>
</dbReference>
<evidence type="ECO:0000259" key="8">
    <source>
        <dbReference type="SMART" id="SM01069"/>
    </source>
</evidence>
<evidence type="ECO:0000259" key="9">
    <source>
        <dbReference type="SMART" id="SM01070"/>
    </source>
</evidence>
<dbReference type="EMBL" id="MTYJ01000056">
    <property type="protein sequence ID" value="OQV17849.1"/>
    <property type="molecule type" value="Genomic_DNA"/>
</dbReference>
<evidence type="ECO:0000256" key="7">
    <source>
        <dbReference type="SAM" id="MobiDB-lite"/>
    </source>
</evidence>
<feature type="region of interest" description="Disordered" evidence="7">
    <location>
        <begin position="49"/>
        <end position="79"/>
    </location>
</feature>
<name>A0A1W0WRN7_HYPEX</name>
<evidence type="ECO:0000313" key="11">
    <source>
        <dbReference type="EMBL" id="OQV17849.1"/>
    </source>
</evidence>
<feature type="domain" description="Cdc37 Hsp90 binding" evidence="9">
    <location>
        <begin position="119"/>
        <end position="282"/>
    </location>
</feature>
<dbReference type="FunFam" id="1.20.58.610:FF:000001">
    <property type="entry name" value="Hsp90 co-chaperone Cdc37-like 1"/>
    <property type="match status" value="1"/>
</dbReference>
<organism evidence="11 12">
    <name type="scientific">Hypsibius exemplaris</name>
    <name type="common">Freshwater tardigrade</name>
    <dbReference type="NCBI Taxonomy" id="2072580"/>
    <lineage>
        <taxon>Eukaryota</taxon>
        <taxon>Metazoa</taxon>
        <taxon>Ecdysozoa</taxon>
        <taxon>Tardigrada</taxon>
        <taxon>Eutardigrada</taxon>
        <taxon>Parachela</taxon>
        <taxon>Hypsibioidea</taxon>
        <taxon>Hypsibiidae</taxon>
        <taxon>Hypsibius</taxon>
    </lineage>
</organism>
<evidence type="ECO:0000256" key="5">
    <source>
        <dbReference type="ARBA" id="ARBA00031396"/>
    </source>
</evidence>
<evidence type="ECO:0000256" key="1">
    <source>
        <dbReference type="ARBA" id="ARBA00004496"/>
    </source>
</evidence>
<feature type="domain" description="Cdc37 N-terminal" evidence="10">
    <location>
        <begin position="8"/>
        <end position="126"/>
    </location>
</feature>
<dbReference type="SUPFAM" id="SSF101391">
    <property type="entry name" value="Hsp90 co-chaperone CDC37"/>
    <property type="match status" value="1"/>
</dbReference>
<dbReference type="Gene3D" id="6.10.140.250">
    <property type="match status" value="1"/>
</dbReference>
<comment type="subcellular location">
    <subcellularLocation>
        <location evidence="1">Cytoplasm</location>
    </subcellularLocation>
</comment>
<evidence type="ECO:0000256" key="6">
    <source>
        <dbReference type="SAM" id="Coils"/>
    </source>
</evidence>
<dbReference type="SMART" id="SM01069">
    <property type="entry name" value="CDC37_C"/>
    <property type="match status" value="1"/>
</dbReference>
<sequence>MCAAKKNVMDYSKWDKIDVSDDEDDTHPNVDTGSLFRWRHTARVERMEEFEKRKQDTEEAYSKARKNRQEIEGKLKSGADGATKADVDLAVKQEADAKEKWDDLLREEKKQAWNVDTLSKDGFSKTVLNKPSKRDTKNMTEEEKEQFYVDFVKKNEADIKKFAFFRNYDDSKNFLTEHMHLVCEETANYMVLMCLNLEMEGKSALMEHVAHQSIVMQFILELAKQLEVDPRSCVSSFFSRIKLADKQYKEAFNDEYSAFKIRIQERAKVRLEKAMEEAEEEERQKRLGPGGLDPVEVMNQLPKELQDCFENRDTSMLKEVLAKMDKDDAIKYMDMCVKSGMWVQEPSEGGDDENDEGDQPKPTLEG</sequence>
<comment type="similarity">
    <text evidence="2">Belongs to the CDC37 family.</text>
</comment>